<dbReference type="RefSeq" id="WP_088909695.1">
    <property type="nucleotide sequence ID" value="NZ_CP018145.1"/>
</dbReference>
<evidence type="ECO:0000313" key="1">
    <source>
        <dbReference type="EMBL" id="ASJ56090.1"/>
    </source>
</evidence>
<dbReference type="Proteomes" id="UP000197781">
    <property type="component" value="Chromosome"/>
</dbReference>
<evidence type="ECO:0008006" key="3">
    <source>
        <dbReference type="Google" id="ProtNLM"/>
    </source>
</evidence>
<dbReference type="AlphaFoldDB" id="A0A220MNJ3"/>
<accession>A0A220MNJ3</accession>
<name>A0A220MNJ3_9BACL</name>
<dbReference type="EMBL" id="CP018145">
    <property type="protein sequence ID" value="ASJ56090.1"/>
    <property type="molecule type" value="Genomic_DNA"/>
</dbReference>
<evidence type="ECO:0000313" key="2">
    <source>
        <dbReference type="Proteomes" id="UP000197781"/>
    </source>
</evidence>
<dbReference type="KEGG" id="bfm:BP422_22610"/>
<protein>
    <recommendedName>
        <fullName evidence="3">Flagellar protein FliT</fullName>
    </recommendedName>
</protein>
<gene>
    <name evidence="1" type="ORF">BP422_22610</name>
</gene>
<reference evidence="1 2" key="1">
    <citation type="submission" date="2016-11" db="EMBL/GenBank/DDBJ databases">
        <authorList>
            <person name="Jaros S."/>
            <person name="Januszkiewicz K."/>
            <person name="Wedrychowicz H."/>
        </authorList>
    </citation>
    <scope>NUCLEOTIDE SEQUENCE [LARGE SCALE GENOMIC DNA]</scope>
    <source>
        <strain evidence="1 2">NF2</strain>
    </source>
</reference>
<organism evidence="1 2">
    <name type="scientific">Brevibacillus formosus</name>
    <dbReference type="NCBI Taxonomy" id="54913"/>
    <lineage>
        <taxon>Bacteria</taxon>
        <taxon>Bacillati</taxon>
        <taxon>Bacillota</taxon>
        <taxon>Bacilli</taxon>
        <taxon>Bacillales</taxon>
        <taxon>Paenibacillaceae</taxon>
        <taxon>Brevibacillus</taxon>
    </lineage>
</organism>
<proteinExistence type="predicted"/>
<sequence>MRIEPSELQRLASTILHITRELEKSILLEESEPETWNGLLEKRQQVMDQIDLLLVKSGNLEASALQNLQEAFMIDQKLVPLMNKERNAIEEKMKELNQIKVASNRYNNLSNLSGYGAFFDTKN</sequence>